<feature type="compositionally biased region" description="Polar residues" evidence="5">
    <location>
        <begin position="699"/>
        <end position="708"/>
    </location>
</feature>
<feature type="compositionally biased region" description="Basic residues" evidence="5">
    <location>
        <begin position="1"/>
        <end position="18"/>
    </location>
</feature>
<feature type="region of interest" description="Disordered" evidence="5">
    <location>
        <begin position="699"/>
        <end position="744"/>
    </location>
</feature>
<evidence type="ECO:0000259" key="7">
    <source>
        <dbReference type="Pfam" id="PF08281"/>
    </source>
</evidence>
<feature type="domain" description="RNA polymerase sigma factor 70 region 4 type 2" evidence="7">
    <location>
        <begin position="506"/>
        <end position="553"/>
    </location>
</feature>
<dbReference type="InterPro" id="IPR014284">
    <property type="entry name" value="RNA_pol_sigma-70_dom"/>
</dbReference>
<dbReference type="NCBIfam" id="TIGR02937">
    <property type="entry name" value="sigma70-ECF"/>
    <property type="match status" value="1"/>
</dbReference>
<dbReference type="InterPro" id="IPR013324">
    <property type="entry name" value="RNA_pol_sigma_r3/r4-like"/>
</dbReference>
<dbReference type="PANTHER" id="PTHR30173">
    <property type="entry name" value="SIGMA 19 FACTOR"/>
    <property type="match status" value="1"/>
</dbReference>
<reference evidence="8 9" key="1">
    <citation type="submission" date="2019-10" db="EMBL/GenBank/DDBJ databases">
        <title>A novel species.</title>
        <authorList>
            <person name="Gao J."/>
        </authorList>
    </citation>
    <scope>NUCLEOTIDE SEQUENCE [LARGE SCALE GENOMIC DNA]</scope>
    <source>
        <strain evidence="8 9">QMT-28</strain>
    </source>
</reference>
<dbReference type="Pfam" id="PF04542">
    <property type="entry name" value="Sigma70_r2"/>
    <property type="match status" value="1"/>
</dbReference>
<dbReference type="PANTHER" id="PTHR30173:SF36">
    <property type="entry name" value="ECF RNA POLYMERASE SIGMA FACTOR SIGJ"/>
    <property type="match status" value="1"/>
</dbReference>
<keyword evidence="2" id="KW-0805">Transcription regulation</keyword>
<feature type="compositionally biased region" description="Basic and acidic residues" evidence="5">
    <location>
        <begin position="49"/>
        <end position="60"/>
    </location>
</feature>
<dbReference type="SUPFAM" id="SSF88659">
    <property type="entry name" value="Sigma3 and sigma4 domains of RNA polymerase sigma factors"/>
    <property type="match status" value="1"/>
</dbReference>
<evidence type="ECO:0000256" key="1">
    <source>
        <dbReference type="ARBA" id="ARBA00010641"/>
    </source>
</evidence>
<dbReference type="EMBL" id="CP045643">
    <property type="protein sequence ID" value="QFZ78580.1"/>
    <property type="molecule type" value="Genomic_DNA"/>
</dbReference>
<name>A0A5Q0LNH6_9ACTN</name>
<dbReference type="InterPro" id="IPR013325">
    <property type="entry name" value="RNA_pol_sigma_r2"/>
</dbReference>
<evidence type="ECO:0000313" key="8">
    <source>
        <dbReference type="EMBL" id="QFZ78580.1"/>
    </source>
</evidence>
<keyword evidence="9" id="KW-1185">Reference proteome</keyword>
<dbReference type="AlphaFoldDB" id="A0A5Q0LNH6"/>
<organism evidence="8 9">
    <name type="scientific">Streptomyces fagopyri</name>
    <dbReference type="NCBI Taxonomy" id="2662397"/>
    <lineage>
        <taxon>Bacteria</taxon>
        <taxon>Bacillati</taxon>
        <taxon>Actinomycetota</taxon>
        <taxon>Actinomycetes</taxon>
        <taxon>Kitasatosporales</taxon>
        <taxon>Streptomycetaceae</taxon>
        <taxon>Streptomyces</taxon>
    </lineage>
</organism>
<keyword evidence="3" id="KW-0731">Sigma factor</keyword>
<comment type="similarity">
    <text evidence="1">Belongs to the sigma-70 factor family. ECF subfamily.</text>
</comment>
<feature type="compositionally biased region" description="Basic and acidic residues" evidence="5">
    <location>
        <begin position="19"/>
        <end position="30"/>
    </location>
</feature>
<dbReference type="InterPro" id="IPR036388">
    <property type="entry name" value="WH-like_DNA-bd_sf"/>
</dbReference>
<feature type="compositionally biased region" description="Polar residues" evidence="5">
    <location>
        <begin position="371"/>
        <end position="386"/>
    </location>
</feature>
<dbReference type="InterPro" id="IPR007627">
    <property type="entry name" value="RNA_pol_sigma70_r2"/>
</dbReference>
<feature type="domain" description="RNA polymerase sigma-70 region 2" evidence="6">
    <location>
        <begin position="409"/>
        <end position="467"/>
    </location>
</feature>
<feature type="region of interest" description="Disordered" evidence="5">
    <location>
        <begin position="173"/>
        <end position="198"/>
    </location>
</feature>
<dbReference type="InterPro" id="IPR013249">
    <property type="entry name" value="RNA_pol_sigma70_r4_t2"/>
</dbReference>
<feature type="compositionally biased region" description="Basic and acidic residues" evidence="5">
    <location>
        <begin position="76"/>
        <end position="86"/>
    </location>
</feature>
<keyword evidence="4" id="KW-0804">Transcription</keyword>
<dbReference type="GO" id="GO:0003677">
    <property type="term" value="F:DNA binding"/>
    <property type="evidence" value="ECO:0007669"/>
    <property type="project" value="InterPro"/>
</dbReference>
<evidence type="ECO:0000256" key="4">
    <source>
        <dbReference type="ARBA" id="ARBA00023163"/>
    </source>
</evidence>
<evidence type="ECO:0000256" key="5">
    <source>
        <dbReference type="SAM" id="MobiDB-lite"/>
    </source>
</evidence>
<dbReference type="GO" id="GO:0006352">
    <property type="term" value="P:DNA-templated transcription initiation"/>
    <property type="evidence" value="ECO:0007669"/>
    <property type="project" value="InterPro"/>
</dbReference>
<dbReference type="Gene3D" id="1.10.10.10">
    <property type="entry name" value="Winged helix-like DNA-binding domain superfamily/Winged helix DNA-binding domain"/>
    <property type="match status" value="1"/>
</dbReference>
<dbReference type="Proteomes" id="UP000326179">
    <property type="component" value="Chromosome"/>
</dbReference>
<evidence type="ECO:0000256" key="3">
    <source>
        <dbReference type="ARBA" id="ARBA00023082"/>
    </source>
</evidence>
<accession>A0A5Q0LNH6</accession>
<dbReference type="Gene3D" id="1.10.1740.10">
    <property type="match status" value="1"/>
</dbReference>
<proteinExistence type="inferred from homology"/>
<feature type="compositionally biased region" description="Basic residues" evidence="5">
    <location>
        <begin position="303"/>
        <end position="318"/>
    </location>
</feature>
<evidence type="ECO:0000313" key="9">
    <source>
        <dbReference type="Proteomes" id="UP000326179"/>
    </source>
</evidence>
<feature type="region of interest" description="Disordered" evidence="5">
    <location>
        <begin position="610"/>
        <end position="658"/>
    </location>
</feature>
<dbReference type="Pfam" id="PF08281">
    <property type="entry name" value="Sigma70_r4_2"/>
    <property type="match status" value="1"/>
</dbReference>
<feature type="compositionally biased region" description="Low complexity" evidence="5">
    <location>
        <begin position="351"/>
        <end position="361"/>
    </location>
</feature>
<dbReference type="GO" id="GO:0016987">
    <property type="term" value="F:sigma factor activity"/>
    <property type="evidence" value="ECO:0007669"/>
    <property type="project" value="UniProtKB-KW"/>
</dbReference>
<evidence type="ECO:0000259" key="6">
    <source>
        <dbReference type="Pfam" id="PF04542"/>
    </source>
</evidence>
<feature type="region of interest" description="Disordered" evidence="5">
    <location>
        <begin position="1"/>
        <end position="92"/>
    </location>
</feature>
<evidence type="ECO:0000256" key="2">
    <source>
        <dbReference type="ARBA" id="ARBA00023015"/>
    </source>
</evidence>
<dbReference type="InterPro" id="IPR052704">
    <property type="entry name" value="ECF_Sigma-70_Domain"/>
</dbReference>
<dbReference type="CDD" id="cd06171">
    <property type="entry name" value="Sigma70_r4"/>
    <property type="match status" value="1"/>
</dbReference>
<feature type="region of interest" description="Disordered" evidence="5">
    <location>
        <begin position="107"/>
        <end position="159"/>
    </location>
</feature>
<feature type="region of interest" description="Disordered" evidence="5">
    <location>
        <begin position="351"/>
        <end position="386"/>
    </location>
</feature>
<sequence length="744" mass="82620">MARITHRTARPAGRHRRYEHGQPERDRRPDTQQAGRIRLPPLPRPGIRTFRDQKPGDLRCLRHHRAQRHSAGGQCRKCDRGSDTHHSRPATRLPRRHIAHASRWHVPPVHSRQKPGHPSPQGPCPDGGRRTHLCRRPTGRGLQLGAPPPHHVQHPSRSVHRNVRCADACVPSDRRPRHRMRGSEPGRLLRCPRRPRGPAPRACGHLGIPGTDDVCHQRNRRWPDHSGRFRRAGDQRRTHGLRRKPVLRQHLRTRVAPQSSQRHRPVAAAWRRREPPAQHGLLRRQRIGRPHRCPHSVESARAGSHRSRPPPHPRRRERVARGSACQCRRHERSPLGRGRIRDSAVAFSARPSALARPARSTRLNRRPFTRETASASDYSEEQGMSTMPSKSAAHCEALGEAEAAFYEARGQMHGVALRILGSAGEADDVLQEAWIRWQNHDRSTVKNSQAFLTTMATRLAINVRQSAKARREASAGLWLLDQADNLSDPALASVHHEAVEAAVLILMDKLTPAQRAAYVLREAFDYPYEQIASILGWSPAGARQLVSRARKNLAREKESTAAATNHQPFLTAFVEAAHTGDVNDLEELFVEQISSPSGSEDVARAAQFPADESPYGATGPSSGQHQASPRSSRGKRTTGSGGCRTAYQVPEHGDSDQLLEAPRATVEPRMSILRRPAEAAMPQVSRICGSALNTTPCTATPAGQTSQGDHMCDAPAATQATGRKDAPRDLANASPVLRTQRRPE</sequence>
<protein>
    <submittedName>
        <fullName evidence="8">Sigma-70 family RNA polymerase sigma factor</fullName>
    </submittedName>
</protein>
<feature type="region of interest" description="Disordered" evidence="5">
    <location>
        <begin position="288"/>
        <end position="335"/>
    </location>
</feature>
<dbReference type="KEGG" id="sfy:GFH48_06595"/>
<gene>
    <name evidence="8" type="ORF">GFH48_06595</name>
</gene>
<dbReference type="SUPFAM" id="SSF88946">
    <property type="entry name" value="Sigma2 domain of RNA polymerase sigma factors"/>
    <property type="match status" value="1"/>
</dbReference>